<reference evidence="2 3" key="1">
    <citation type="submission" date="2024-02" db="EMBL/GenBank/DDBJ databases">
        <title>De novo assembly and annotation of 12 fungi associated with fruit tree decline syndrome in Ontario, Canada.</title>
        <authorList>
            <person name="Sulman M."/>
            <person name="Ellouze W."/>
            <person name="Ilyukhin E."/>
        </authorList>
    </citation>
    <scope>NUCLEOTIDE SEQUENCE [LARGE SCALE GENOMIC DNA]</scope>
    <source>
        <strain evidence="2 3">M42-189</strain>
    </source>
</reference>
<sequence>MSTLEGLQKDAISSIASVSTLLRNAIAAALPVAPEQYLTVAIPGTVVDLADYEQGGSFVYDVSKHSITPTTVRQNEARLVDGMMPVATIMIGNTGKSVARSYSRSLDALLPSKATISSVDGIRSPGNKNYDDAMKFLKTTPPGSKQTVVEIYRDKQLAWAKQRSAWDTAKIEVAKRAEHLFPPESGEDFIGKQKQYINEWNQENYYTYKASMQAAWMDWVVNGQKYNVEYNFGMIDIDSIMSRIEASKESLRNSTIPDADGSSEVYGVSLTPNRWATYCKLKAKGWYDRNGSYTLAQLEREIARLESLLASYTSAGTLIIHAKDKPATYPVAGAKKPTIDPNDTKQKVQDELAALYKTQAVLSGAIYNLEQVEGAKPPADSGDIEKAKGEVTIAQTAVGNAQKALKIAEDADQSARRSMNEYNRMVLEDTSLADAQNWFVTKKAEIQKEIDRLRLLRKDKAQKAPVDIPVISGVTAPTDEKDTKTPYGTALATQGSELANPVFKTPAAPAGDGTQPAASAEDADPWTTITFSYSASDLKTHTTESEWGMKVGGSVGFGLWSVGGSYSHDESHKSMQSDMAACDISVSFSALVVNINRPWLYGELFSDIDIEVAAGVNLSPGPLQLHQMIKEQKPDVIAMWSQFPAYPTSFIVAADTTIEFRGVTKHIEEHFDSHSNSGGASVGYGPWSVSSSFHESATEQSMQVHSTSTGCKISFGAPQVIAWVSQILPPLPRPQNYNPLSQGAGVAVPSATV</sequence>
<evidence type="ECO:0000256" key="1">
    <source>
        <dbReference type="SAM" id="MobiDB-lite"/>
    </source>
</evidence>
<dbReference type="EMBL" id="JAKJXO020000002">
    <property type="protein sequence ID" value="KAL1610520.1"/>
    <property type="molecule type" value="Genomic_DNA"/>
</dbReference>
<feature type="region of interest" description="Disordered" evidence="1">
    <location>
        <begin position="502"/>
        <end position="521"/>
    </location>
</feature>
<accession>A0ABR3S1G3</accession>
<protein>
    <submittedName>
        <fullName evidence="2">Uncharacterized protein</fullName>
    </submittedName>
</protein>
<evidence type="ECO:0000313" key="2">
    <source>
        <dbReference type="EMBL" id="KAL1610520.1"/>
    </source>
</evidence>
<evidence type="ECO:0000313" key="3">
    <source>
        <dbReference type="Proteomes" id="UP001521785"/>
    </source>
</evidence>
<gene>
    <name evidence="2" type="ORF">SLS60_002189</name>
</gene>
<keyword evidence="3" id="KW-1185">Reference proteome</keyword>
<name>A0ABR3S1G3_9PLEO</name>
<proteinExistence type="predicted"/>
<dbReference type="Proteomes" id="UP001521785">
    <property type="component" value="Unassembled WGS sequence"/>
</dbReference>
<comment type="caution">
    <text evidence="2">The sequence shown here is derived from an EMBL/GenBank/DDBJ whole genome shotgun (WGS) entry which is preliminary data.</text>
</comment>
<organism evidence="2 3">
    <name type="scientific">Paraconiothyrium brasiliense</name>
    <dbReference type="NCBI Taxonomy" id="300254"/>
    <lineage>
        <taxon>Eukaryota</taxon>
        <taxon>Fungi</taxon>
        <taxon>Dikarya</taxon>
        <taxon>Ascomycota</taxon>
        <taxon>Pezizomycotina</taxon>
        <taxon>Dothideomycetes</taxon>
        <taxon>Pleosporomycetidae</taxon>
        <taxon>Pleosporales</taxon>
        <taxon>Massarineae</taxon>
        <taxon>Didymosphaeriaceae</taxon>
        <taxon>Paraconiothyrium</taxon>
    </lineage>
</organism>